<accession>A0A9P6QT88</accession>
<protein>
    <submittedName>
        <fullName evidence="1">Uncharacterized protein</fullName>
    </submittedName>
</protein>
<evidence type="ECO:0000313" key="1">
    <source>
        <dbReference type="EMBL" id="KAG0289426.1"/>
    </source>
</evidence>
<gene>
    <name evidence="1" type="ORF">BGZ97_006468</name>
</gene>
<comment type="caution">
    <text evidence="1">The sequence shown here is derived from an EMBL/GenBank/DDBJ whole genome shotgun (WGS) entry which is preliminary data.</text>
</comment>
<evidence type="ECO:0000313" key="2">
    <source>
        <dbReference type="Proteomes" id="UP000823405"/>
    </source>
</evidence>
<dbReference type="Proteomes" id="UP000823405">
    <property type="component" value="Unassembled WGS sequence"/>
</dbReference>
<dbReference type="AlphaFoldDB" id="A0A9P6QT88"/>
<organism evidence="1 2">
    <name type="scientific">Linnemannia gamsii</name>
    <dbReference type="NCBI Taxonomy" id="64522"/>
    <lineage>
        <taxon>Eukaryota</taxon>
        <taxon>Fungi</taxon>
        <taxon>Fungi incertae sedis</taxon>
        <taxon>Mucoromycota</taxon>
        <taxon>Mortierellomycotina</taxon>
        <taxon>Mortierellomycetes</taxon>
        <taxon>Mortierellales</taxon>
        <taxon>Mortierellaceae</taxon>
        <taxon>Linnemannia</taxon>
    </lineage>
</organism>
<dbReference type="OrthoDB" id="2441510at2759"/>
<reference evidence="1" key="1">
    <citation type="journal article" date="2020" name="Fungal Divers.">
        <title>Resolving the Mortierellaceae phylogeny through synthesis of multi-gene phylogenetics and phylogenomics.</title>
        <authorList>
            <person name="Vandepol N."/>
            <person name="Liber J."/>
            <person name="Desiro A."/>
            <person name="Na H."/>
            <person name="Kennedy M."/>
            <person name="Barry K."/>
            <person name="Grigoriev I.V."/>
            <person name="Miller A.N."/>
            <person name="O'Donnell K."/>
            <person name="Stajich J.E."/>
            <person name="Bonito G."/>
        </authorList>
    </citation>
    <scope>NUCLEOTIDE SEQUENCE</scope>
    <source>
        <strain evidence="1">NVP60</strain>
    </source>
</reference>
<feature type="non-terminal residue" evidence="1">
    <location>
        <position position="84"/>
    </location>
</feature>
<sequence length="84" mass="9251">MELYSFQYPPRPLPSQTHRPTRYYFHNLDQDQQLARKAGSGGGPHSFFQKEGVPPFVSMATMQADTAVIARMSSASAFGGEDGV</sequence>
<name>A0A9P6QT88_9FUNG</name>
<proteinExistence type="predicted"/>
<keyword evidence="2" id="KW-1185">Reference proteome</keyword>
<dbReference type="EMBL" id="JAAAIN010002865">
    <property type="protein sequence ID" value="KAG0289426.1"/>
    <property type="molecule type" value="Genomic_DNA"/>
</dbReference>